<gene>
    <name evidence="3" type="ordered locus">XALc_0880</name>
</gene>
<dbReference type="KEGG" id="xal:XALC_0880"/>
<keyword evidence="2" id="KW-1133">Transmembrane helix</keyword>
<feature type="transmembrane region" description="Helical" evidence="2">
    <location>
        <begin position="64"/>
        <end position="84"/>
    </location>
</feature>
<dbReference type="STRING" id="380358.XALC_0880"/>
<name>D2UCL2_XANAP</name>
<reference evidence="3 4" key="1">
    <citation type="journal article" date="2009" name="BMC Genomics">
        <title>The complete genome sequence of Xanthomonas albilineans provides new insights into the reductive genome evolution of the xylem-limited Xanthomonadaceae.</title>
        <authorList>
            <person name="Pieretti I."/>
            <person name="Royer M."/>
            <person name="Barbe V."/>
            <person name="Carrere S."/>
            <person name="Koebnik R."/>
            <person name="Cociancich S."/>
            <person name="Couloux A."/>
            <person name="Darrasse A."/>
            <person name="Gouzy J."/>
            <person name="Jacques M.A."/>
            <person name="Lauber E."/>
            <person name="Manceau C."/>
            <person name="Mangenot S."/>
            <person name="Poussier S."/>
            <person name="Segurens B."/>
            <person name="Szurek B."/>
            <person name="Verdier V."/>
            <person name="Arlat M."/>
            <person name="Rott P."/>
        </authorList>
    </citation>
    <scope>NUCLEOTIDE SEQUENCE [LARGE SCALE GENOMIC DNA]</scope>
    <source>
        <strain evidence="4">GPE PC73 / CFBP 7063</strain>
    </source>
</reference>
<evidence type="ECO:0008006" key="5">
    <source>
        <dbReference type="Google" id="ProtNLM"/>
    </source>
</evidence>
<evidence type="ECO:0000256" key="1">
    <source>
        <dbReference type="SAM" id="MobiDB-lite"/>
    </source>
</evidence>
<keyword evidence="2" id="KW-0472">Membrane</keyword>
<proteinExistence type="predicted"/>
<evidence type="ECO:0000256" key="2">
    <source>
        <dbReference type="SAM" id="Phobius"/>
    </source>
</evidence>
<sequence length="89" mass="9732">MNKTTPDMTKTIRPVHDVDSRPASAKPTARSRSVASHAVFQSPLSADDADNTHVQLRAQRARRMAQLTAIGSVAALAAVALIAWRRMRR</sequence>
<dbReference type="AlphaFoldDB" id="D2UCL2"/>
<keyword evidence="4" id="KW-1185">Reference proteome</keyword>
<dbReference type="Proteomes" id="UP000001890">
    <property type="component" value="Chromosome"/>
</dbReference>
<keyword evidence="2" id="KW-0812">Transmembrane</keyword>
<evidence type="ECO:0000313" key="4">
    <source>
        <dbReference type="Proteomes" id="UP000001890"/>
    </source>
</evidence>
<evidence type="ECO:0000313" key="3">
    <source>
        <dbReference type="EMBL" id="CBA15398.1"/>
    </source>
</evidence>
<dbReference type="PATRIC" id="fig|29447.3.peg.878"/>
<protein>
    <recommendedName>
        <fullName evidence="5">Transmembrane protein</fullName>
    </recommendedName>
</protein>
<accession>D2UCL2</accession>
<dbReference type="EMBL" id="FP565176">
    <property type="protein sequence ID" value="CBA15398.1"/>
    <property type="molecule type" value="Genomic_DNA"/>
</dbReference>
<feature type="region of interest" description="Disordered" evidence="1">
    <location>
        <begin position="1"/>
        <end position="51"/>
    </location>
</feature>
<organism evidence="3 4">
    <name type="scientific">Xanthomonas albilineans (strain GPE PC73 / CFBP 7063)</name>
    <dbReference type="NCBI Taxonomy" id="380358"/>
    <lineage>
        <taxon>Bacteria</taxon>
        <taxon>Pseudomonadati</taxon>
        <taxon>Pseudomonadota</taxon>
        <taxon>Gammaproteobacteria</taxon>
        <taxon>Lysobacterales</taxon>
        <taxon>Lysobacteraceae</taxon>
        <taxon>Xanthomonas</taxon>
    </lineage>
</organism>